<protein>
    <recommendedName>
        <fullName evidence="3">CUB_2 domain-containing protein</fullName>
    </recommendedName>
</protein>
<organism evidence="1 2">
    <name type="scientific">Caenorhabditis briggsae</name>
    <dbReference type="NCBI Taxonomy" id="6238"/>
    <lineage>
        <taxon>Eukaryota</taxon>
        <taxon>Metazoa</taxon>
        <taxon>Ecdysozoa</taxon>
        <taxon>Nematoda</taxon>
        <taxon>Chromadorea</taxon>
        <taxon>Rhabditida</taxon>
        <taxon>Rhabditina</taxon>
        <taxon>Rhabditomorpha</taxon>
        <taxon>Rhabditoidea</taxon>
        <taxon>Rhabditidae</taxon>
        <taxon>Peloderinae</taxon>
        <taxon>Caenorhabditis</taxon>
    </lineage>
</organism>
<accession>A0AAE9IXH1</accession>
<dbReference type="OMA" id="HTDSIFI"/>
<dbReference type="EMBL" id="CP090891">
    <property type="protein sequence ID" value="ULU09280.1"/>
    <property type="molecule type" value="Genomic_DNA"/>
</dbReference>
<dbReference type="PANTHER" id="PTHR47407:SF2">
    <property type="entry name" value="CUB-LIKE DOMAIN-CONTAINING PROTEIN-RELATED"/>
    <property type="match status" value="1"/>
</dbReference>
<reference evidence="1 2" key="1">
    <citation type="submission" date="2022-05" db="EMBL/GenBank/DDBJ databases">
        <title>Chromosome-level reference genomes for two strains of Caenorhabditis briggsae: an improved platform for comparative genomics.</title>
        <authorList>
            <person name="Stevens L."/>
            <person name="Andersen E.C."/>
        </authorList>
    </citation>
    <scope>NUCLEOTIDE SEQUENCE [LARGE SCALE GENOMIC DNA]</scope>
    <source>
        <strain evidence="1">QX1410_ONT</strain>
        <tissue evidence="1">Whole-organism</tissue>
    </source>
</reference>
<name>A0AAE9IXH1_CAEBR</name>
<dbReference type="KEGG" id="cbr:CBG_19446"/>
<dbReference type="Proteomes" id="UP000827892">
    <property type="component" value="Chromosome I"/>
</dbReference>
<dbReference type="RefSeq" id="XP_002646474.2">
    <property type="nucleotide sequence ID" value="XM_002646428.2"/>
</dbReference>
<evidence type="ECO:0000313" key="1">
    <source>
        <dbReference type="EMBL" id="ULU09280.1"/>
    </source>
</evidence>
<sequence>MNGFITSREYKTNLTLSYSQDSLYYYSKGLFNYTLNLQTVDLSENKSLQLKISNNKTDVLNIVYTSSNPPILKTVLSGVGNEMDVFYTADYDSKKRGFYIDFTATKVKESAAKTYGLIVIFGILWAGFF</sequence>
<gene>
    <name evidence="1" type="ORF">L3Y34_013999</name>
</gene>
<dbReference type="PANTHER" id="PTHR47407">
    <property type="entry name" value="PROTEIN CBG15905-RELATED"/>
    <property type="match status" value="1"/>
</dbReference>
<proteinExistence type="predicted"/>
<evidence type="ECO:0000313" key="2">
    <source>
        <dbReference type="Proteomes" id="UP000827892"/>
    </source>
</evidence>
<dbReference type="AlphaFoldDB" id="A0AAE9IXH1"/>
<evidence type="ECO:0008006" key="3">
    <source>
        <dbReference type="Google" id="ProtNLM"/>
    </source>
</evidence>